<protein>
    <submittedName>
        <fullName evidence="2">Uncharacterized protein</fullName>
    </submittedName>
</protein>
<proteinExistence type="predicted"/>
<dbReference type="EMBL" id="OW240915">
    <property type="protein sequence ID" value="CAH2283995.1"/>
    <property type="molecule type" value="Genomic_DNA"/>
</dbReference>
<reference evidence="2" key="1">
    <citation type="submission" date="2022-03" db="EMBL/GenBank/DDBJ databases">
        <authorList>
            <person name="Alioto T."/>
            <person name="Alioto T."/>
            <person name="Gomez Garrido J."/>
        </authorList>
    </citation>
    <scope>NUCLEOTIDE SEQUENCE</scope>
</reference>
<evidence type="ECO:0000256" key="1">
    <source>
        <dbReference type="SAM" id="MobiDB-lite"/>
    </source>
</evidence>
<feature type="non-terminal residue" evidence="2">
    <location>
        <position position="1"/>
    </location>
</feature>
<dbReference type="AlphaFoldDB" id="A0AAD1RZ26"/>
<accession>A0AAD1RZ26</accession>
<organism evidence="2 3">
    <name type="scientific">Pelobates cultripes</name>
    <name type="common">Western spadefoot toad</name>
    <dbReference type="NCBI Taxonomy" id="61616"/>
    <lineage>
        <taxon>Eukaryota</taxon>
        <taxon>Metazoa</taxon>
        <taxon>Chordata</taxon>
        <taxon>Craniata</taxon>
        <taxon>Vertebrata</taxon>
        <taxon>Euteleostomi</taxon>
        <taxon>Amphibia</taxon>
        <taxon>Batrachia</taxon>
        <taxon>Anura</taxon>
        <taxon>Pelobatoidea</taxon>
        <taxon>Pelobatidae</taxon>
        <taxon>Pelobates</taxon>
    </lineage>
</organism>
<dbReference type="Proteomes" id="UP001295444">
    <property type="component" value="Chromosome 04"/>
</dbReference>
<feature type="non-terminal residue" evidence="2">
    <location>
        <position position="58"/>
    </location>
</feature>
<feature type="region of interest" description="Disordered" evidence="1">
    <location>
        <begin position="36"/>
        <end position="58"/>
    </location>
</feature>
<evidence type="ECO:0000313" key="3">
    <source>
        <dbReference type="Proteomes" id="UP001295444"/>
    </source>
</evidence>
<sequence>HSPYRSAGGSWWLLHISEGSEIAVTACHCDLTQCRSRSLTPGGLPGGPGMSPDRDLHR</sequence>
<keyword evidence="3" id="KW-1185">Reference proteome</keyword>
<gene>
    <name evidence="2" type="ORF">PECUL_23A004703</name>
</gene>
<name>A0AAD1RZ26_PELCU</name>
<evidence type="ECO:0000313" key="2">
    <source>
        <dbReference type="EMBL" id="CAH2283995.1"/>
    </source>
</evidence>